<dbReference type="InterPro" id="IPR011079">
    <property type="entry name" value="Ala_racemase_C"/>
</dbReference>
<feature type="domain" description="Alanine racemase C-terminal" evidence="8">
    <location>
        <begin position="251"/>
        <end position="376"/>
    </location>
</feature>
<dbReference type="Gene3D" id="3.20.20.10">
    <property type="entry name" value="Alanine racemase"/>
    <property type="match status" value="1"/>
</dbReference>
<dbReference type="HAMAP" id="MF_01201">
    <property type="entry name" value="Ala_racemase"/>
    <property type="match status" value="1"/>
</dbReference>
<protein>
    <recommendedName>
        <fullName evidence="5">Alanine racemase</fullName>
        <ecNumber evidence="5">5.1.1.1</ecNumber>
    </recommendedName>
</protein>
<dbReference type="PANTHER" id="PTHR30511:SF0">
    <property type="entry name" value="ALANINE RACEMASE, CATABOLIC-RELATED"/>
    <property type="match status" value="1"/>
</dbReference>
<keyword evidence="4 5" id="KW-0413">Isomerase</keyword>
<dbReference type="NCBIfam" id="TIGR00492">
    <property type="entry name" value="alr"/>
    <property type="match status" value="1"/>
</dbReference>
<dbReference type="GO" id="GO:0008784">
    <property type="term" value="F:alanine racemase activity"/>
    <property type="evidence" value="ECO:0007669"/>
    <property type="project" value="UniProtKB-UniRule"/>
</dbReference>
<keyword evidence="3 5" id="KW-0663">Pyridoxal phosphate</keyword>
<dbReference type="PROSITE" id="PS00395">
    <property type="entry name" value="ALANINE_RACEMASE"/>
    <property type="match status" value="1"/>
</dbReference>
<comment type="pathway">
    <text evidence="5">Amino-acid biosynthesis; D-alanine biosynthesis; D-alanine from L-alanine: step 1/1.</text>
</comment>
<comment type="similarity">
    <text evidence="5">Belongs to the alanine racemase family.</text>
</comment>
<dbReference type="PATRIC" id="fig|1473.5.peg.4796"/>
<dbReference type="InterPro" id="IPR020622">
    <property type="entry name" value="Ala_racemase_pyridoxalP-BS"/>
</dbReference>
<dbReference type="GO" id="GO:0009252">
    <property type="term" value="P:peptidoglycan biosynthetic process"/>
    <property type="evidence" value="ECO:0007669"/>
    <property type="project" value="TreeGrafter"/>
</dbReference>
<evidence type="ECO:0000313" key="9">
    <source>
        <dbReference type="EMBL" id="KNE21747.1"/>
    </source>
</evidence>
<proteinExistence type="inferred from homology"/>
<feature type="binding site" evidence="5 7">
    <location>
        <position position="140"/>
    </location>
    <ligand>
        <name>substrate</name>
    </ligand>
</feature>
<gene>
    <name evidence="9" type="ORF">AFK71_08640</name>
</gene>
<evidence type="ECO:0000256" key="6">
    <source>
        <dbReference type="PIRSR" id="PIRSR600821-50"/>
    </source>
</evidence>
<dbReference type="FunFam" id="2.40.37.10:FF:000006">
    <property type="entry name" value="Alanine racemase"/>
    <property type="match status" value="1"/>
</dbReference>
<dbReference type="GO" id="GO:0030632">
    <property type="term" value="P:D-alanine biosynthetic process"/>
    <property type="evidence" value="ECO:0007669"/>
    <property type="project" value="UniProtKB-UniRule"/>
</dbReference>
<dbReference type="GO" id="GO:0005829">
    <property type="term" value="C:cytosol"/>
    <property type="evidence" value="ECO:0007669"/>
    <property type="project" value="TreeGrafter"/>
</dbReference>
<evidence type="ECO:0000256" key="7">
    <source>
        <dbReference type="PIRSR" id="PIRSR600821-52"/>
    </source>
</evidence>
<evidence type="ECO:0000256" key="5">
    <source>
        <dbReference type="HAMAP-Rule" id="MF_01201"/>
    </source>
</evidence>
<name>A0A0L0QT96_VIRPA</name>
<evidence type="ECO:0000313" key="10">
    <source>
        <dbReference type="Proteomes" id="UP000036780"/>
    </source>
</evidence>
<dbReference type="Proteomes" id="UP000036780">
    <property type="component" value="Unassembled WGS sequence"/>
</dbReference>
<feature type="active site" description="Proton acceptor; specific for D-alanine" evidence="5">
    <location>
        <position position="44"/>
    </location>
</feature>
<dbReference type="InterPro" id="IPR029066">
    <property type="entry name" value="PLP-binding_barrel"/>
</dbReference>
<dbReference type="PANTHER" id="PTHR30511">
    <property type="entry name" value="ALANINE RACEMASE"/>
    <property type="match status" value="1"/>
</dbReference>
<dbReference type="RefSeq" id="WP_050351180.1">
    <property type="nucleotide sequence ID" value="NZ_LGTO01000005.1"/>
</dbReference>
<dbReference type="UniPathway" id="UPA00042">
    <property type="reaction ID" value="UER00497"/>
</dbReference>
<feature type="modified residue" description="N6-(pyridoxal phosphate)lysine" evidence="5 6">
    <location>
        <position position="44"/>
    </location>
</feature>
<dbReference type="AlphaFoldDB" id="A0A0L0QT96"/>
<dbReference type="SUPFAM" id="SSF51419">
    <property type="entry name" value="PLP-binding barrel"/>
    <property type="match status" value="1"/>
</dbReference>
<dbReference type="EC" id="5.1.1.1" evidence="5"/>
<evidence type="ECO:0000256" key="1">
    <source>
        <dbReference type="ARBA" id="ARBA00000316"/>
    </source>
</evidence>
<dbReference type="Pfam" id="PF00842">
    <property type="entry name" value="Ala_racemase_C"/>
    <property type="match status" value="1"/>
</dbReference>
<dbReference type="InterPro" id="IPR001608">
    <property type="entry name" value="Ala_racemase_N"/>
</dbReference>
<dbReference type="InterPro" id="IPR009006">
    <property type="entry name" value="Ala_racemase/Decarboxylase_C"/>
</dbReference>
<comment type="caution">
    <text evidence="9">The sequence shown here is derived from an EMBL/GenBank/DDBJ whole genome shotgun (WGS) entry which is preliminary data.</text>
</comment>
<dbReference type="PRINTS" id="PR00992">
    <property type="entry name" value="ALARACEMASE"/>
</dbReference>
<comment type="cofactor">
    <cofactor evidence="2 5 6">
        <name>pyridoxal 5'-phosphate</name>
        <dbReference type="ChEBI" id="CHEBI:597326"/>
    </cofactor>
</comment>
<reference evidence="10" key="1">
    <citation type="submission" date="2015-07" db="EMBL/GenBank/DDBJ databases">
        <title>Fjat-10053 dsm26.</title>
        <authorList>
            <person name="Liu B."/>
            <person name="Wang J."/>
            <person name="Zhu Y."/>
            <person name="Liu G."/>
            <person name="Chen Q."/>
            <person name="Chen Z."/>
            <person name="Lan J."/>
            <person name="Che J."/>
            <person name="Ge C."/>
            <person name="Shi H."/>
            <person name="Pan Z."/>
            <person name="Liu X."/>
        </authorList>
    </citation>
    <scope>NUCLEOTIDE SEQUENCE [LARGE SCALE GENOMIC DNA]</scope>
    <source>
        <strain evidence="10">DSM 26</strain>
    </source>
</reference>
<organism evidence="9 10">
    <name type="scientific">Virgibacillus pantothenticus</name>
    <dbReference type="NCBI Taxonomy" id="1473"/>
    <lineage>
        <taxon>Bacteria</taxon>
        <taxon>Bacillati</taxon>
        <taxon>Bacillota</taxon>
        <taxon>Bacilli</taxon>
        <taxon>Bacillales</taxon>
        <taxon>Bacillaceae</taxon>
        <taxon>Virgibacillus</taxon>
    </lineage>
</organism>
<evidence type="ECO:0000256" key="2">
    <source>
        <dbReference type="ARBA" id="ARBA00001933"/>
    </source>
</evidence>
<dbReference type="Gene3D" id="2.40.37.10">
    <property type="entry name" value="Lyase, Ornithine Decarboxylase, Chain A, domain 1"/>
    <property type="match status" value="1"/>
</dbReference>
<dbReference type="Pfam" id="PF01168">
    <property type="entry name" value="Ala_racemase_N"/>
    <property type="match status" value="1"/>
</dbReference>
<dbReference type="CDD" id="cd00430">
    <property type="entry name" value="PLPDE_III_AR"/>
    <property type="match status" value="1"/>
</dbReference>
<dbReference type="GO" id="GO:0030170">
    <property type="term" value="F:pyridoxal phosphate binding"/>
    <property type="evidence" value="ECO:0007669"/>
    <property type="project" value="UniProtKB-UniRule"/>
</dbReference>
<evidence type="ECO:0000259" key="8">
    <source>
        <dbReference type="SMART" id="SM01005"/>
    </source>
</evidence>
<feature type="binding site" evidence="5 7">
    <location>
        <position position="319"/>
    </location>
    <ligand>
        <name>substrate</name>
    </ligand>
</feature>
<dbReference type="FunFam" id="3.20.20.10:FF:000002">
    <property type="entry name" value="Alanine racemase"/>
    <property type="match status" value="1"/>
</dbReference>
<feature type="active site" description="Proton acceptor; specific for L-alanine" evidence="5">
    <location>
        <position position="272"/>
    </location>
</feature>
<evidence type="ECO:0000256" key="3">
    <source>
        <dbReference type="ARBA" id="ARBA00022898"/>
    </source>
</evidence>
<dbReference type="EMBL" id="LGTO01000005">
    <property type="protein sequence ID" value="KNE21747.1"/>
    <property type="molecule type" value="Genomic_DNA"/>
</dbReference>
<sequence>MKGVSNLEIHRNTWIEIDLDAVAYNIKQIQKKLPKETKVMAVVKADGYGHGSIQVAKKALQAGADYLAVALLEEAIKLREASITAPILVLGWVPPASAIEAAKHGITLTFFQKDWLEQVNSYSFSKPLHLHLKVDTGMGRIGIRTKEEMQDILHALNKNRSIYLTGVFTHFATADEPESTYFEEQRTRFKRLLSRLKEQGLENLDVHVGNSASAIRLPEDMYDYVRFGIAMYGLYPSQAVKEKGEIDLKQAFSLHSKLAHVKRLQPGDCVSYGCTYQAETEEWIGTLPIGYGDGWLRRMQGFCVLVNGIRVPIVGRICMDQTMIRLDQAYPVGTKVTLIGCQNDACISMDEVSDYAETINYEIPCILNNRVPRIYKGQ</sequence>
<dbReference type="SMART" id="SM01005">
    <property type="entry name" value="Ala_racemase_C"/>
    <property type="match status" value="1"/>
</dbReference>
<dbReference type="InterPro" id="IPR000821">
    <property type="entry name" value="Ala_racemase"/>
</dbReference>
<comment type="function">
    <text evidence="5">Catalyzes the interconversion of L-alanine and D-alanine. May also act on other amino acids.</text>
</comment>
<comment type="catalytic activity">
    <reaction evidence="1 5">
        <text>L-alanine = D-alanine</text>
        <dbReference type="Rhea" id="RHEA:20249"/>
        <dbReference type="ChEBI" id="CHEBI:57416"/>
        <dbReference type="ChEBI" id="CHEBI:57972"/>
        <dbReference type="EC" id="5.1.1.1"/>
    </reaction>
</comment>
<evidence type="ECO:0000256" key="4">
    <source>
        <dbReference type="ARBA" id="ARBA00023235"/>
    </source>
</evidence>
<accession>A0A0L0QT96</accession>
<dbReference type="SUPFAM" id="SSF50621">
    <property type="entry name" value="Alanine racemase C-terminal domain-like"/>
    <property type="match status" value="1"/>
</dbReference>
<dbReference type="OrthoDB" id="9813814at2"/>
<keyword evidence="10" id="KW-1185">Reference proteome</keyword>